<dbReference type="RefSeq" id="WP_345266515.1">
    <property type="nucleotide sequence ID" value="NZ_BAABIM010000002.1"/>
</dbReference>
<dbReference type="Proteomes" id="UP001500621">
    <property type="component" value="Unassembled WGS sequence"/>
</dbReference>
<organism evidence="1 2">
    <name type="scientific">Nocardioides nanhaiensis</name>
    <dbReference type="NCBI Taxonomy" id="1476871"/>
    <lineage>
        <taxon>Bacteria</taxon>
        <taxon>Bacillati</taxon>
        <taxon>Actinomycetota</taxon>
        <taxon>Actinomycetes</taxon>
        <taxon>Propionibacteriales</taxon>
        <taxon>Nocardioidaceae</taxon>
        <taxon>Nocardioides</taxon>
    </lineage>
</organism>
<dbReference type="InterPro" id="IPR006379">
    <property type="entry name" value="HAD-SF_hydro_IIB"/>
</dbReference>
<dbReference type="Pfam" id="PF08282">
    <property type="entry name" value="Hydrolase_3"/>
    <property type="match status" value="1"/>
</dbReference>
<dbReference type="NCBIfam" id="TIGR01484">
    <property type="entry name" value="HAD-SF-IIB"/>
    <property type="match status" value="1"/>
</dbReference>
<evidence type="ECO:0000313" key="1">
    <source>
        <dbReference type="EMBL" id="GAA4687219.1"/>
    </source>
</evidence>
<comment type="caution">
    <text evidence="1">The sequence shown here is derived from an EMBL/GenBank/DDBJ whole genome shotgun (WGS) entry which is preliminary data.</text>
</comment>
<gene>
    <name evidence="1" type="ORF">GCM10023226_26310</name>
</gene>
<protein>
    <submittedName>
        <fullName evidence="1">HAD family hydrolase</fullName>
    </submittedName>
</protein>
<dbReference type="Gene3D" id="3.30.1240.10">
    <property type="match status" value="1"/>
</dbReference>
<dbReference type="PROSITE" id="PS01229">
    <property type="entry name" value="COF_2"/>
    <property type="match status" value="1"/>
</dbReference>
<dbReference type="PANTHER" id="PTHR10000:SF8">
    <property type="entry name" value="HAD SUPERFAMILY HYDROLASE-LIKE, TYPE 3"/>
    <property type="match status" value="1"/>
</dbReference>
<dbReference type="EMBL" id="BAABIM010000002">
    <property type="protein sequence ID" value="GAA4687219.1"/>
    <property type="molecule type" value="Genomic_DNA"/>
</dbReference>
<dbReference type="GO" id="GO:0016787">
    <property type="term" value="F:hydrolase activity"/>
    <property type="evidence" value="ECO:0007669"/>
    <property type="project" value="UniProtKB-KW"/>
</dbReference>
<evidence type="ECO:0000313" key="2">
    <source>
        <dbReference type="Proteomes" id="UP001500621"/>
    </source>
</evidence>
<sequence length="293" mass="31230">MSTSVDGGSPAPGWRPRLIALDIDGTLLKWVEGAGSTYEQVEPRLRDAIHRALAAGAHVVLSSGRSPHGMTTIADLLELRGQPDGEPLWIVASNGAVVFRYTAGQPAEQPLEVVHEETFDAAPAVRAVLEQHPEALVAVEERGVGYRVSAPFPDGELSGVMVDGVLEEMVAEPVSRVIIRDPQAEVDDFVRLAETLGLHGTDYVVGWTAWLDLTPKGVSKASGLEHVCATLGLTADDVLAVGDGRNDLEMLRWAGRGVAMGQAVQEVLDAADDVAPTVYDDGCAVELERWFPA</sequence>
<keyword evidence="1" id="KW-0378">Hydrolase</keyword>
<name>A0ABP8WD83_9ACTN</name>
<proteinExistence type="predicted"/>
<dbReference type="Gene3D" id="3.40.50.1000">
    <property type="entry name" value="HAD superfamily/HAD-like"/>
    <property type="match status" value="1"/>
</dbReference>
<dbReference type="InterPro" id="IPR036412">
    <property type="entry name" value="HAD-like_sf"/>
</dbReference>
<dbReference type="SUPFAM" id="SSF56784">
    <property type="entry name" value="HAD-like"/>
    <property type="match status" value="1"/>
</dbReference>
<reference evidence="2" key="1">
    <citation type="journal article" date="2019" name="Int. J. Syst. Evol. Microbiol.">
        <title>The Global Catalogue of Microorganisms (GCM) 10K type strain sequencing project: providing services to taxonomists for standard genome sequencing and annotation.</title>
        <authorList>
            <consortium name="The Broad Institute Genomics Platform"/>
            <consortium name="The Broad Institute Genome Sequencing Center for Infectious Disease"/>
            <person name="Wu L."/>
            <person name="Ma J."/>
        </authorList>
    </citation>
    <scope>NUCLEOTIDE SEQUENCE [LARGE SCALE GENOMIC DNA]</scope>
    <source>
        <strain evidence="2">JCM 18127</strain>
    </source>
</reference>
<dbReference type="PANTHER" id="PTHR10000">
    <property type="entry name" value="PHOSPHOSERINE PHOSPHATASE"/>
    <property type="match status" value="1"/>
</dbReference>
<accession>A0ABP8WD83</accession>
<dbReference type="InterPro" id="IPR023214">
    <property type="entry name" value="HAD_sf"/>
</dbReference>
<keyword evidence="2" id="KW-1185">Reference proteome</keyword>